<evidence type="ECO:0000313" key="3">
    <source>
        <dbReference type="Proteomes" id="UP000688137"/>
    </source>
</evidence>
<keyword evidence="1" id="KW-1133">Transmembrane helix</keyword>
<evidence type="ECO:0008006" key="4">
    <source>
        <dbReference type="Google" id="ProtNLM"/>
    </source>
</evidence>
<feature type="transmembrane region" description="Helical" evidence="1">
    <location>
        <begin position="6"/>
        <end position="25"/>
    </location>
</feature>
<organism evidence="2 3">
    <name type="scientific">Paramecium primaurelia</name>
    <dbReference type="NCBI Taxonomy" id="5886"/>
    <lineage>
        <taxon>Eukaryota</taxon>
        <taxon>Sar</taxon>
        <taxon>Alveolata</taxon>
        <taxon>Ciliophora</taxon>
        <taxon>Intramacronucleata</taxon>
        <taxon>Oligohymenophorea</taxon>
        <taxon>Peniculida</taxon>
        <taxon>Parameciidae</taxon>
        <taxon>Paramecium</taxon>
    </lineage>
</organism>
<keyword evidence="1" id="KW-0812">Transmembrane</keyword>
<dbReference type="EMBL" id="CAJJDM010000314">
    <property type="protein sequence ID" value="CAD8119316.1"/>
    <property type="molecule type" value="Genomic_DNA"/>
</dbReference>
<sequence>MELNIAPQINILILYLTLFEIFNFIGKVQLGFQRLIQLHLQNFLRPNLNFIHSLNLNVGGVWASTDYNFQSFCHQLQGFSNFTCKPTCKTLDEIQATLDWQGSFRFKFILQMLYLQSIFKQFLNPNRPENYVQPYLIFFFCSKQNDGQYNIFVRKKRVTTDQEIIMYSIQKNEKLLPFKIMEVKENNLKFLKSLKKSLFLQNQYKILKT</sequence>
<comment type="caution">
    <text evidence="2">The sequence shown here is derived from an EMBL/GenBank/DDBJ whole genome shotgun (WGS) entry which is preliminary data.</text>
</comment>
<dbReference type="Proteomes" id="UP000688137">
    <property type="component" value="Unassembled WGS sequence"/>
</dbReference>
<proteinExistence type="predicted"/>
<keyword evidence="1" id="KW-0472">Membrane</keyword>
<dbReference type="AlphaFoldDB" id="A0A8S1QU39"/>
<evidence type="ECO:0000313" key="2">
    <source>
        <dbReference type="EMBL" id="CAD8119316.1"/>
    </source>
</evidence>
<accession>A0A8S1QU39</accession>
<keyword evidence="3" id="KW-1185">Reference proteome</keyword>
<evidence type="ECO:0000256" key="1">
    <source>
        <dbReference type="SAM" id="Phobius"/>
    </source>
</evidence>
<protein>
    <recommendedName>
        <fullName evidence="4">Transmembrane protein</fullName>
    </recommendedName>
</protein>
<gene>
    <name evidence="2" type="ORF">PPRIM_AZ9-3.1.T3050002</name>
</gene>
<reference evidence="2" key="1">
    <citation type="submission" date="2021-01" db="EMBL/GenBank/DDBJ databases">
        <authorList>
            <consortium name="Genoscope - CEA"/>
            <person name="William W."/>
        </authorList>
    </citation>
    <scope>NUCLEOTIDE SEQUENCE</scope>
</reference>
<name>A0A8S1QU39_PARPR</name>